<sequence>MASKASEFVTQFVRLSKNGQAMVMLPDLKEVIMGMGGPGFEISTQEETAMRLKPNKIFKRVLALMGNKEAVAALVSFIIPKESTPTDAYHVMLGVLLKLSSIPSFAKELADVPAAPAFLLFQRFLYPKLDTASRRRAAWDPSYMNAASLYNQLLNNLIRHSPRFAADALDSRLIHELLPAFPFAPQAFLTWAATPDVTSVTNLAIYQAYTLVCLQDTNPRGPQDIRLKDLALVGDWLDRFLGFLDAFWGRLVACGEGGRIGSAAVHVLRFVDVVEGPGEVNRALFTPTRRAAFLQAVERVCALGKAYETFGRQVAQTVERAGLRMAGSAAALNSAEKMGVARASLIRAEALFKKLRTAKKDGNTWQGQLRDLHDEVRKGGLNAQDTCRLAAQGCIALLVDILEEEDLTRDRKPGIISATTEGPVWPVLEILVALAEPFDRVYAGANEASCRELAEAAPRLLRFTQGGAVGARWSLLDVLLAANTQYIPSSPGAWRVWYRIYDALPYVPEPTSETRGLILLLAATPFEQREKRETWSGLTQKLVHEGQSGEATWGPDARDRKLCHVALKVLDEGHAAMADVNSPVVYAASTLRFCCQFREAASFARARGGPPTKTKRAGGTRLRGWLQSCRSAWGRFDVAPLEGRLRDAIAQNGGVSFAAEVLRTRGGAGRYVRRNIPEHEDQAGALLLLEQLPGLALRLWEGLAQKYGLKKCSFQECSRDVVETRKSLFKRCSACSRVQYCSKECQASHWKKEHKRTCGKQDGI</sequence>
<evidence type="ECO:0000256" key="3">
    <source>
        <dbReference type="ARBA" id="ARBA00022833"/>
    </source>
</evidence>
<dbReference type="Gene3D" id="6.10.140.2220">
    <property type="match status" value="1"/>
</dbReference>
<reference evidence="6 7" key="1">
    <citation type="journal article" date="2014" name="Nat. Commun.">
        <title>Klebsormidium flaccidum genome reveals primary factors for plant terrestrial adaptation.</title>
        <authorList>
            <person name="Hori K."/>
            <person name="Maruyama F."/>
            <person name="Fujisawa T."/>
            <person name="Togashi T."/>
            <person name="Yamamoto N."/>
            <person name="Seo M."/>
            <person name="Sato S."/>
            <person name="Yamada T."/>
            <person name="Mori H."/>
            <person name="Tajima N."/>
            <person name="Moriyama T."/>
            <person name="Ikeuchi M."/>
            <person name="Watanabe M."/>
            <person name="Wada H."/>
            <person name="Kobayashi K."/>
            <person name="Saito M."/>
            <person name="Masuda T."/>
            <person name="Sasaki-Sekimoto Y."/>
            <person name="Mashiguchi K."/>
            <person name="Awai K."/>
            <person name="Shimojima M."/>
            <person name="Masuda S."/>
            <person name="Iwai M."/>
            <person name="Nobusawa T."/>
            <person name="Narise T."/>
            <person name="Kondo S."/>
            <person name="Saito H."/>
            <person name="Sato R."/>
            <person name="Murakawa M."/>
            <person name="Ihara Y."/>
            <person name="Oshima-Yamada Y."/>
            <person name="Ohtaka K."/>
            <person name="Satoh M."/>
            <person name="Sonobe K."/>
            <person name="Ishii M."/>
            <person name="Ohtani R."/>
            <person name="Kanamori-Sato M."/>
            <person name="Honoki R."/>
            <person name="Miyazaki D."/>
            <person name="Mochizuki H."/>
            <person name="Umetsu J."/>
            <person name="Higashi K."/>
            <person name="Shibata D."/>
            <person name="Kamiya Y."/>
            <person name="Sato N."/>
            <person name="Nakamura Y."/>
            <person name="Tabata S."/>
            <person name="Ida S."/>
            <person name="Kurokawa K."/>
            <person name="Ohta H."/>
        </authorList>
    </citation>
    <scope>NUCLEOTIDE SEQUENCE [LARGE SCALE GENOMIC DNA]</scope>
    <source>
        <strain evidence="6 7">NIES-2285</strain>
    </source>
</reference>
<evidence type="ECO:0000313" key="7">
    <source>
        <dbReference type="Proteomes" id="UP000054558"/>
    </source>
</evidence>
<feature type="domain" description="MYND-type" evidence="5">
    <location>
        <begin position="714"/>
        <end position="758"/>
    </location>
</feature>
<dbReference type="GO" id="GO:0008270">
    <property type="term" value="F:zinc ion binding"/>
    <property type="evidence" value="ECO:0007669"/>
    <property type="project" value="UniProtKB-KW"/>
</dbReference>
<keyword evidence="2 4" id="KW-0863">Zinc-finger</keyword>
<dbReference type="PANTHER" id="PTHR46758">
    <property type="entry name" value="MYND DOMAIN-CONTAINING"/>
    <property type="match status" value="1"/>
</dbReference>
<dbReference type="AlphaFoldDB" id="A0A1Y1INA7"/>
<dbReference type="InterPro" id="IPR002893">
    <property type="entry name" value="Znf_MYND"/>
</dbReference>
<evidence type="ECO:0000256" key="1">
    <source>
        <dbReference type="ARBA" id="ARBA00022723"/>
    </source>
</evidence>
<organism evidence="6 7">
    <name type="scientific">Klebsormidium nitens</name>
    <name type="common">Green alga</name>
    <name type="synonym">Ulothrix nitens</name>
    <dbReference type="NCBI Taxonomy" id="105231"/>
    <lineage>
        <taxon>Eukaryota</taxon>
        <taxon>Viridiplantae</taxon>
        <taxon>Streptophyta</taxon>
        <taxon>Klebsormidiophyceae</taxon>
        <taxon>Klebsormidiales</taxon>
        <taxon>Klebsormidiaceae</taxon>
        <taxon>Klebsormidium</taxon>
    </lineage>
</organism>
<gene>
    <name evidence="6" type="ORF">KFL_009980020</name>
</gene>
<dbReference type="OrthoDB" id="432970at2759"/>
<dbReference type="EMBL" id="DF237947">
    <property type="protein sequence ID" value="GAQ92375.1"/>
    <property type="molecule type" value="Genomic_DNA"/>
</dbReference>
<accession>A0A1Y1INA7</accession>
<dbReference type="PANTHER" id="PTHR46758:SF2">
    <property type="entry name" value="OJ1485_B09.11 PROTEIN"/>
    <property type="match status" value="1"/>
</dbReference>
<evidence type="ECO:0000256" key="2">
    <source>
        <dbReference type="ARBA" id="ARBA00022771"/>
    </source>
</evidence>
<keyword evidence="1" id="KW-0479">Metal-binding</keyword>
<protein>
    <recommendedName>
        <fullName evidence="5">MYND-type domain-containing protein</fullName>
    </recommendedName>
</protein>
<evidence type="ECO:0000256" key="4">
    <source>
        <dbReference type="PROSITE-ProRule" id="PRU00134"/>
    </source>
</evidence>
<evidence type="ECO:0000259" key="5">
    <source>
        <dbReference type="PROSITE" id="PS50865"/>
    </source>
</evidence>
<name>A0A1Y1INA7_KLENI</name>
<proteinExistence type="predicted"/>
<dbReference type="PROSITE" id="PS50865">
    <property type="entry name" value="ZF_MYND_2"/>
    <property type="match status" value="1"/>
</dbReference>
<dbReference type="Proteomes" id="UP000054558">
    <property type="component" value="Unassembled WGS sequence"/>
</dbReference>
<keyword evidence="7" id="KW-1185">Reference proteome</keyword>
<evidence type="ECO:0000313" key="6">
    <source>
        <dbReference type="EMBL" id="GAQ92375.1"/>
    </source>
</evidence>
<keyword evidence="3" id="KW-0862">Zinc</keyword>
<dbReference type="SUPFAM" id="SSF144232">
    <property type="entry name" value="HIT/MYND zinc finger-like"/>
    <property type="match status" value="1"/>
</dbReference>
<dbReference type="Pfam" id="PF01753">
    <property type="entry name" value="zf-MYND"/>
    <property type="match status" value="1"/>
</dbReference>
<dbReference type="InterPro" id="IPR044508">
    <property type="entry name" value="At5g50450/At1g67340-like"/>
</dbReference>